<gene>
    <name evidence="2" type="ORF">EF384_01410</name>
</gene>
<keyword evidence="2" id="KW-0378">Hydrolase</keyword>
<dbReference type="AlphaFoldDB" id="A0A3N4GS60"/>
<dbReference type="SUPFAM" id="SSF53474">
    <property type="entry name" value="alpha/beta-Hydrolases"/>
    <property type="match status" value="1"/>
</dbReference>
<dbReference type="InterPro" id="IPR029058">
    <property type="entry name" value="AB_hydrolase_fold"/>
</dbReference>
<dbReference type="EMBL" id="RKMG01000002">
    <property type="protein sequence ID" value="RPA65095.1"/>
    <property type="molecule type" value="Genomic_DNA"/>
</dbReference>
<dbReference type="RefSeq" id="WP_123779198.1">
    <property type="nucleotide sequence ID" value="NZ_RKMG01000002.1"/>
</dbReference>
<sequence length="319" mass="36013">MFSVDTYDTTSIPSASPDRPFIPVYAWQTAEHPKAIIHIVHGMSEFGGRYKKVAQSFLQQNYLVLAHDHIGHGGTAKEANRLGYFGTNHADEIMVEDLHRVVEATRKKYPNLPYFVLGHSMGAYITRLYLGKHSQEIDGVLLSGTNTNSPLYATGAALAPILNTIHPQAYNYYIHQKLFGTGLSDDPLVSESFPDYWYPPKDGQTHDWPLVGFVFTNNGFAELVKIAHKATVPSWLNNIRRDLPIAIIAGRKDPLIDGGKETHKLAKQFTRAKFEDVSIMMFENRGHECMMYGNTKPVYALINKWLTKQMKTSMRNLNN</sequence>
<protein>
    <submittedName>
        <fullName evidence="2">Alpha/beta fold hydrolase</fullName>
    </submittedName>
</protein>
<dbReference type="Pfam" id="PF12146">
    <property type="entry name" value="Hydrolase_4"/>
    <property type="match status" value="1"/>
</dbReference>
<proteinExistence type="predicted"/>
<name>A0A3N4GS60_9LACT</name>
<reference evidence="2 3" key="1">
    <citation type="submission" date="2018-11" db="EMBL/GenBank/DDBJ databases">
        <title>Aerococcus sp. SJQ22, whole genome shotgun sequence.</title>
        <authorList>
            <person name="Sun L."/>
            <person name="Gao X."/>
            <person name="Chen W."/>
            <person name="Huang K."/>
        </authorList>
    </citation>
    <scope>NUCLEOTIDE SEQUENCE [LARGE SCALE GENOMIC DNA]</scope>
    <source>
        <strain evidence="2 3">SJQ22</strain>
    </source>
</reference>
<evidence type="ECO:0000313" key="2">
    <source>
        <dbReference type="EMBL" id="RPA65095.1"/>
    </source>
</evidence>
<evidence type="ECO:0000313" key="3">
    <source>
        <dbReference type="Proteomes" id="UP000273977"/>
    </source>
</evidence>
<evidence type="ECO:0000259" key="1">
    <source>
        <dbReference type="Pfam" id="PF12146"/>
    </source>
</evidence>
<dbReference type="InterPro" id="IPR051044">
    <property type="entry name" value="MAG_DAG_Lipase"/>
</dbReference>
<feature type="domain" description="Serine aminopeptidase S33" evidence="1">
    <location>
        <begin position="32"/>
        <end position="290"/>
    </location>
</feature>
<dbReference type="PANTHER" id="PTHR11614">
    <property type="entry name" value="PHOSPHOLIPASE-RELATED"/>
    <property type="match status" value="1"/>
</dbReference>
<keyword evidence="3" id="KW-1185">Reference proteome</keyword>
<comment type="caution">
    <text evidence="2">The sequence shown here is derived from an EMBL/GenBank/DDBJ whole genome shotgun (WGS) entry which is preliminary data.</text>
</comment>
<dbReference type="GO" id="GO:0016787">
    <property type="term" value="F:hydrolase activity"/>
    <property type="evidence" value="ECO:0007669"/>
    <property type="project" value="UniProtKB-KW"/>
</dbReference>
<dbReference type="Proteomes" id="UP000273977">
    <property type="component" value="Unassembled WGS sequence"/>
</dbReference>
<organism evidence="2 3">
    <name type="scientific">Aerococcus agrisoli</name>
    <dbReference type="NCBI Taxonomy" id="2487350"/>
    <lineage>
        <taxon>Bacteria</taxon>
        <taxon>Bacillati</taxon>
        <taxon>Bacillota</taxon>
        <taxon>Bacilli</taxon>
        <taxon>Lactobacillales</taxon>
        <taxon>Aerococcaceae</taxon>
        <taxon>Aerococcus</taxon>
    </lineage>
</organism>
<accession>A0A3N4GS60</accession>
<dbReference type="Gene3D" id="3.40.50.1820">
    <property type="entry name" value="alpha/beta hydrolase"/>
    <property type="match status" value="1"/>
</dbReference>
<dbReference type="InterPro" id="IPR022742">
    <property type="entry name" value="Hydrolase_4"/>
</dbReference>
<dbReference type="OrthoDB" id="9806902at2"/>